<reference evidence="2" key="1">
    <citation type="submission" date="2013-02" db="EMBL/GenBank/DDBJ databases">
        <authorList>
            <person name="Hughes D."/>
        </authorList>
    </citation>
    <scope>NUCLEOTIDE SEQUENCE</scope>
    <source>
        <strain>Durham</strain>
        <strain evidence="2">NC isolate 2 -- Noor lab</strain>
    </source>
</reference>
<sequence length="147" mass="16328">MEGKRTYSKDFRNIPFRNFQVQSYYKNYSKTEKPSKCTMEPLKTITANGAYSVNTLTSYAPSLGLSTTSSTTTVSPTNLLPYFDFDVPRNITVTVGQTGFLHCRVERLTDKDCTPLSVVGVTAGLIGPLVVEFIRRGESGIRTIHCN</sequence>
<accession>T1GPQ7</accession>
<evidence type="ECO:0000313" key="1">
    <source>
        <dbReference type="EnsemblMetazoa" id="MESCA005598-PA"/>
    </source>
</evidence>
<dbReference type="Proteomes" id="UP000015102">
    <property type="component" value="Unassembled WGS sequence"/>
</dbReference>
<reference evidence="1" key="2">
    <citation type="submission" date="2015-06" db="UniProtKB">
        <authorList>
            <consortium name="EnsemblMetazoa"/>
        </authorList>
    </citation>
    <scope>IDENTIFICATION</scope>
</reference>
<dbReference type="EnsemblMetazoa" id="MESCA005598-RA">
    <property type="protein sequence ID" value="MESCA005598-PA"/>
    <property type="gene ID" value="MESCA005598"/>
</dbReference>
<dbReference type="EMBL" id="CAQQ02156233">
    <property type="status" value="NOT_ANNOTATED_CDS"/>
    <property type="molecule type" value="Genomic_DNA"/>
</dbReference>
<organism evidence="1 2">
    <name type="scientific">Megaselia scalaris</name>
    <name type="common">Humpbacked fly</name>
    <name type="synonym">Phora scalaris</name>
    <dbReference type="NCBI Taxonomy" id="36166"/>
    <lineage>
        <taxon>Eukaryota</taxon>
        <taxon>Metazoa</taxon>
        <taxon>Ecdysozoa</taxon>
        <taxon>Arthropoda</taxon>
        <taxon>Hexapoda</taxon>
        <taxon>Insecta</taxon>
        <taxon>Pterygota</taxon>
        <taxon>Neoptera</taxon>
        <taxon>Endopterygota</taxon>
        <taxon>Diptera</taxon>
        <taxon>Brachycera</taxon>
        <taxon>Muscomorpha</taxon>
        <taxon>Platypezoidea</taxon>
        <taxon>Phoridae</taxon>
        <taxon>Megaseliini</taxon>
        <taxon>Megaselia</taxon>
    </lineage>
</organism>
<dbReference type="STRING" id="36166.T1GPQ7"/>
<keyword evidence="2" id="KW-1185">Reference proteome</keyword>
<name>T1GPQ7_MEGSC</name>
<dbReference type="AlphaFoldDB" id="T1GPQ7"/>
<dbReference type="EMBL" id="CAQQ02156235">
    <property type="status" value="NOT_ANNOTATED_CDS"/>
    <property type="molecule type" value="Genomic_DNA"/>
</dbReference>
<proteinExistence type="predicted"/>
<evidence type="ECO:0000313" key="2">
    <source>
        <dbReference type="Proteomes" id="UP000015102"/>
    </source>
</evidence>
<dbReference type="EMBL" id="CAQQ02156234">
    <property type="status" value="NOT_ANNOTATED_CDS"/>
    <property type="molecule type" value="Genomic_DNA"/>
</dbReference>
<protein>
    <submittedName>
        <fullName evidence="1">Uncharacterized protein</fullName>
    </submittedName>
</protein>
<dbReference type="HOGENOM" id="CLU_1770190_0_0_1"/>